<dbReference type="AlphaFoldDB" id="A0A1I0P5T3"/>
<dbReference type="GO" id="GO:0003677">
    <property type="term" value="F:DNA binding"/>
    <property type="evidence" value="ECO:0007669"/>
    <property type="project" value="UniProtKB-KW"/>
</dbReference>
<dbReference type="NCBIfam" id="TIGR02937">
    <property type="entry name" value="sigma70-ECF"/>
    <property type="match status" value="1"/>
</dbReference>
<gene>
    <name evidence="8" type="ORF">SAMN04487850_1600</name>
</gene>
<keyword evidence="4" id="KW-0238">DNA-binding</keyword>
<keyword evidence="5" id="KW-0804">Transcription</keyword>
<evidence type="ECO:0000313" key="9">
    <source>
        <dbReference type="Proteomes" id="UP000199373"/>
    </source>
</evidence>
<proteinExistence type="inferred from homology"/>
<dbReference type="Proteomes" id="UP000199373">
    <property type="component" value="Unassembled WGS sequence"/>
</dbReference>
<comment type="similarity">
    <text evidence="1">Belongs to the sigma-70 factor family. ECF subfamily.</text>
</comment>
<dbReference type="RefSeq" id="WP_091915800.1">
    <property type="nucleotide sequence ID" value="NZ_FOIQ01000003.1"/>
</dbReference>
<dbReference type="PANTHER" id="PTHR43133">
    <property type="entry name" value="RNA POLYMERASE ECF-TYPE SIGMA FACTO"/>
    <property type="match status" value="1"/>
</dbReference>
<reference evidence="8 9" key="1">
    <citation type="submission" date="2016-10" db="EMBL/GenBank/DDBJ databases">
        <authorList>
            <person name="de Groot N.N."/>
        </authorList>
    </citation>
    <scope>NUCLEOTIDE SEQUENCE [LARGE SCALE GENOMIC DNA]</scope>
    <source>
        <strain evidence="8 9">TC2-24</strain>
    </source>
</reference>
<dbReference type="InterPro" id="IPR007627">
    <property type="entry name" value="RNA_pol_sigma70_r2"/>
</dbReference>
<keyword evidence="9" id="KW-1185">Reference proteome</keyword>
<dbReference type="GO" id="GO:0016987">
    <property type="term" value="F:sigma factor activity"/>
    <property type="evidence" value="ECO:0007669"/>
    <property type="project" value="UniProtKB-KW"/>
</dbReference>
<dbReference type="SUPFAM" id="SSF88659">
    <property type="entry name" value="Sigma3 and sigma4 domains of RNA polymerase sigma factors"/>
    <property type="match status" value="1"/>
</dbReference>
<dbReference type="InterPro" id="IPR013324">
    <property type="entry name" value="RNA_pol_sigma_r3/r4-like"/>
</dbReference>
<dbReference type="SUPFAM" id="SSF88946">
    <property type="entry name" value="Sigma2 domain of RNA polymerase sigma factors"/>
    <property type="match status" value="1"/>
</dbReference>
<evidence type="ECO:0000259" key="7">
    <source>
        <dbReference type="Pfam" id="PF04545"/>
    </source>
</evidence>
<organism evidence="8 9">
    <name type="scientific">Prevotella aff. ruminicola Tc2-24</name>
    <dbReference type="NCBI Taxonomy" id="81582"/>
    <lineage>
        <taxon>Bacteria</taxon>
        <taxon>Pseudomonadati</taxon>
        <taxon>Bacteroidota</taxon>
        <taxon>Bacteroidia</taxon>
        <taxon>Bacteroidales</taxon>
        <taxon>Prevotellaceae</taxon>
        <taxon>Prevotella</taxon>
    </lineage>
</organism>
<sequence>MQEKTVDLWSPARREQQFEQLFYSEYDRMYRAAHILLDNEDEAKDVVQDVFVQLWTGTSPLRKESITAFLLTCVRNRCLNIIAHRQTEQKAMQLLTPETVDEGSHDDELVEVIKTYIDEQLTPQTSRIIQMRYYEEQSYKEISQSLGVSLSAINKHIVQGMRKLRSTFKNKEA</sequence>
<evidence type="ECO:0000256" key="1">
    <source>
        <dbReference type="ARBA" id="ARBA00010641"/>
    </source>
</evidence>
<evidence type="ECO:0000313" key="8">
    <source>
        <dbReference type="EMBL" id="SEW09400.1"/>
    </source>
</evidence>
<dbReference type="Pfam" id="PF04545">
    <property type="entry name" value="Sigma70_r4"/>
    <property type="match status" value="1"/>
</dbReference>
<evidence type="ECO:0000256" key="2">
    <source>
        <dbReference type="ARBA" id="ARBA00023015"/>
    </source>
</evidence>
<dbReference type="GO" id="GO:0006352">
    <property type="term" value="P:DNA-templated transcription initiation"/>
    <property type="evidence" value="ECO:0007669"/>
    <property type="project" value="InterPro"/>
</dbReference>
<dbReference type="CDD" id="cd06171">
    <property type="entry name" value="Sigma70_r4"/>
    <property type="match status" value="1"/>
</dbReference>
<evidence type="ECO:0000256" key="5">
    <source>
        <dbReference type="ARBA" id="ARBA00023163"/>
    </source>
</evidence>
<dbReference type="EMBL" id="FOIQ01000003">
    <property type="protein sequence ID" value="SEW09400.1"/>
    <property type="molecule type" value="Genomic_DNA"/>
</dbReference>
<keyword evidence="3" id="KW-0731">Sigma factor</keyword>
<dbReference type="InterPro" id="IPR007630">
    <property type="entry name" value="RNA_pol_sigma70_r4"/>
</dbReference>
<evidence type="ECO:0000256" key="3">
    <source>
        <dbReference type="ARBA" id="ARBA00023082"/>
    </source>
</evidence>
<evidence type="ECO:0000259" key="6">
    <source>
        <dbReference type="Pfam" id="PF04542"/>
    </source>
</evidence>
<dbReference type="InterPro" id="IPR014284">
    <property type="entry name" value="RNA_pol_sigma-70_dom"/>
</dbReference>
<dbReference type="InterPro" id="IPR039425">
    <property type="entry name" value="RNA_pol_sigma-70-like"/>
</dbReference>
<dbReference type="Pfam" id="PF04542">
    <property type="entry name" value="Sigma70_r2"/>
    <property type="match status" value="1"/>
</dbReference>
<dbReference type="Gene3D" id="1.10.10.10">
    <property type="entry name" value="Winged helix-like DNA-binding domain superfamily/Winged helix DNA-binding domain"/>
    <property type="match status" value="1"/>
</dbReference>
<dbReference type="PANTHER" id="PTHR43133:SF46">
    <property type="entry name" value="RNA POLYMERASE SIGMA-70 FACTOR ECF SUBFAMILY"/>
    <property type="match status" value="1"/>
</dbReference>
<dbReference type="InterPro" id="IPR036388">
    <property type="entry name" value="WH-like_DNA-bd_sf"/>
</dbReference>
<keyword evidence="2" id="KW-0805">Transcription regulation</keyword>
<dbReference type="InterPro" id="IPR013325">
    <property type="entry name" value="RNA_pol_sigma_r2"/>
</dbReference>
<evidence type="ECO:0000256" key="4">
    <source>
        <dbReference type="ARBA" id="ARBA00023125"/>
    </source>
</evidence>
<protein>
    <submittedName>
        <fullName evidence="8">RNA polymerase sigma-70 factor, ECF subfamily</fullName>
    </submittedName>
</protein>
<dbReference type="Gene3D" id="1.10.1740.10">
    <property type="match status" value="1"/>
</dbReference>
<feature type="domain" description="RNA polymerase sigma-70 region 2" evidence="6">
    <location>
        <begin position="24"/>
        <end position="86"/>
    </location>
</feature>
<accession>A0A1I0P5T3</accession>
<feature type="domain" description="RNA polymerase sigma-70 region 4" evidence="7">
    <location>
        <begin position="120"/>
        <end position="165"/>
    </location>
</feature>
<name>A0A1I0P5T3_9BACT</name>